<organism evidence="1 2">
    <name type="scientific">Candidatus Nitrospira nitrosa</name>
    <dbReference type="NCBI Taxonomy" id="1742972"/>
    <lineage>
        <taxon>Bacteria</taxon>
        <taxon>Pseudomonadati</taxon>
        <taxon>Nitrospirota</taxon>
        <taxon>Nitrospiria</taxon>
        <taxon>Nitrospirales</taxon>
        <taxon>Nitrospiraceae</taxon>
        <taxon>Nitrospira</taxon>
    </lineage>
</organism>
<evidence type="ECO:0000313" key="1">
    <source>
        <dbReference type="EMBL" id="CUS33555.1"/>
    </source>
</evidence>
<keyword evidence="2" id="KW-1185">Reference proteome</keyword>
<gene>
    <name evidence="1" type="ORF">COMA1_11218</name>
</gene>
<reference evidence="1 2" key="1">
    <citation type="submission" date="2015-10" db="EMBL/GenBank/DDBJ databases">
        <authorList>
            <person name="Gilbert D.G."/>
        </authorList>
    </citation>
    <scope>NUCLEOTIDE SEQUENCE [LARGE SCALE GENOMIC DNA]</scope>
    <source>
        <strain evidence="1">COMA1</strain>
    </source>
</reference>
<accession>A0A0S4L790</accession>
<evidence type="ECO:0008006" key="3">
    <source>
        <dbReference type="Google" id="ProtNLM"/>
    </source>
</evidence>
<dbReference type="EMBL" id="CZQA01000001">
    <property type="protein sequence ID" value="CUS33555.1"/>
    <property type="molecule type" value="Genomic_DNA"/>
</dbReference>
<evidence type="ECO:0000313" key="2">
    <source>
        <dbReference type="Proteomes" id="UP000199032"/>
    </source>
</evidence>
<dbReference type="Proteomes" id="UP000199032">
    <property type="component" value="Unassembled WGS sequence"/>
</dbReference>
<sequence length="93" mass="10483">MHQQTFAEVPFEQYRKLSRREQFLNEMNRVVPWAELMTGIEPVYPKTDGPGRPLAADRSHAAAAVSTTALPPVRSGRRRGAVRLARHATVCRD</sequence>
<dbReference type="AlphaFoldDB" id="A0A0S4L790"/>
<dbReference type="STRING" id="1742972.COMA1_11218"/>
<name>A0A0S4L790_9BACT</name>
<protein>
    <recommendedName>
        <fullName evidence="3">Transposase</fullName>
    </recommendedName>
</protein>
<proteinExistence type="predicted"/>